<dbReference type="PROSITE" id="PS00134">
    <property type="entry name" value="TRYPSIN_HIS"/>
    <property type="match status" value="1"/>
</dbReference>
<dbReference type="AlphaFoldDB" id="A0AAN9TDQ6"/>
<dbReference type="InterPro" id="IPR001314">
    <property type="entry name" value="Peptidase_S1A"/>
</dbReference>
<dbReference type="InterPro" id="IPR033116">
    <property type="entry name" value="TRYPSIN_SER"/>
</dbReference>
<dbReference type="PANTHER" id="PTHR24253:SF145">
    <property type="entry name" value="SERINE PROTEASE FILZIG"/>
    <property type="match status" value="1"/>
</dbReference>
<dbReference type="PANTHER" id="PTHR24253">
    <property type="entry name" value="TRANSMEMBRANE PROTEASE SERINE"/>
    <property type="match status" value="1"/>
</dbReference>
<dbReference type="GO" id="GO:0004252">
    <property type="term" value="F:serine-type endopeptidase activity"/>
    <property type="evidence" value="ECO:0007669"/>
    <property type="project" value="InterPro"/>
</dbReference>
<gene>
    <name evidence="8" type="ORF">V9T40_014019</name>
</gene>
<feature type="region of interest" description="Disordered" evidence="6">
    <location>
        <begin position="175"/>
        <end position="273"/>
    </location>
</feature>
<reference evidence="8 9" key="1">
    <citation type="submission" date="2024-03" db="EMBL/GenBank/DDBJ databases">
        <title>Adaptation during the transition from Ophiocordyceps entomopathogen to insect associate is accompanied by gene loss and intensified selection.</title>
        <authorList>
            <person name="Ward C.M."/>
            <person name="Onetto C.A."/>
            <person name="Borneman A.R."/>
        </authorList>
    </citation>
    <scope>NUCLEOTIDE SEQUENCE [LARGE SCALE GENOMIC DNA]</scope>
    <source>
        <strain evidence="8">AWRI1</strain>
        <tissue evidence="8">Single Adult Female</tissue>
    </source>
</reference>
<dbReference type="PROSITE" id="PS50240">
    <property type="entry name" value="TRYPSIN_DOM"/>
    <property type="match status" value="1"/>
</dbReference>
<dbReference type="InterPro" id="IPR001254">
    <property type="entry name" value="Trypsin_dom"/>
</dbReference>
<proteinExistence type="predicted"/>
<protein>
    <recommendedName>
        <fullName evidence="7">Peptidase S1 domain-containing protein</fullName>
    </recommendedName>
</protein>
<keyword evidence="9" id="KW-1185">Reference proteome</keyword>
<feature type="region of interest" description="Disordered" evidence="6">
    <location>
        <begin position="783"/>
        <end position="838"/>
    </location>
</feature>
<dbReference type="PRINTS" id="PR00722">
    <property type="entry name" value="CHYMOTRYPSIN"/>
</dbReference>
<dbReference type="Proteomes" id="UP001367676">
    <property type="component" value="Unassembled WGS sequence"/>
</dbReference>
<dbReference type="SMART" id="SM00020">
    <property type="entry name" value="Tryp_SPc"/>
    <property type="match status" value="1"/>
</dbReference>
<dbReference type="InterPro" id="IPR043504">
    <property type="entry name" value="Peptidase_S1_PA_chymotrypsin"/>
</dbReference>
<dbReference type="EMBL" id="JBBCAQ010000033">
    <property type="protein sequence ID" value="KAK7582574.1"/>
    <property type="molecule type" value="Genomic_DNA"/>
</dbReference>
<evidence type="ECO:0000256" key="4">
    <source>
        <dbReference type="ARBA" id="ARBA00023157"/>
    </source>
</evidence>
<accession>A0AAN9TDQ6</accession>
<feature type="compositionally biased region" description="Low complexity" evidence="6">
    <location>
        <begin position="821"/>
        <end position="832"/>
    </location>
</feature>
<evidence type="ECO:0000313" key="8">
    <source>
        <dbReference type="EMBL" id="KAK7582574.1"/>
    </source>
</evidence>
<evidence type="ECO:0000259" key="7">
    <source>
        <dbReference type="PROSITE" id="PS50240"/>
    </source>
</evidence>
<feature type="compositionally biased region" description="Polar residues" evidence="6">
    <location>
        <begin position="175"/>
        <end position="184"/>
    </location>
</feature>
<evidence type="ECO:0000256" key="2">
    <source>
        <dbReference type="ARBA" id="ARBA00022801"/>
    </source>
</evidence>
<dbReference type="InterPro" id="IPR018114">
    <property type="entry name" value="TRYPSIN_HIS"/>
</dbReference>
<dbReference type="FunFam" id="2.40.10.10:FF:000006">
    <property type="entry name" value="Serine proteinase stubble"/>
    <property type="match status" value="1"/>
</dbReference>
<evidence type="ECO:0000256" key="1">
    <source>
        <dbReference type="ARBA" id="ARBA00022670"/>
    </source>
</evidence>
<keyword evidence="3 5" id="KW-0720">Serine protease</keyword>
<organism evidence="8 9">
    <name type="scientific">Parthenolecanium corni</name>
    <dbReference type="NCBI Taxonomy" id="536013"/>
    <lineage>
        <taxon>Eukaryota</taxon>
        <taxon>Metazoa</taxon>
        <taxon>Ecdysozoa</taxon>
        <taxon>Arthropoda</taxon>
        <taxon>Hexapoda</taxon>
        <taxon>Insecta</taxon>
        <taxon>Pterygota</taxon>
        <taxon>Neoptera</taxon>
        <taxon>Paraneoptera</taxon>
        <taxon>Hemiptera</taxon>
        <taxon>Sternorrhyncha</taxon>
        <taxon>Coccoidea</taxon>
        <taxon>Coccidae</taxon>
        <taxon>Parthenolecanium</taxon>
    </lineage>
</organism>
<evidence type="ECO:0000256" key="3">
    <source>
        <dbReference type="ARBA" id="ARBA00022825"/>
    </source>
</evidence>
<dbReference type="SUPFAM" id="SSF50494">
    <property type="entry name" value="Trypsin-like serine proteases"/>
    <property type="match status" value="1"/>
</dbReference>
<dbReference type="CDD" id="cd00190">
    <property type="entry name" value="Tryp_SPc"/>
    <property type="match status" value="1"/>
</dbReference>
<dbReference type="PROSITE" id="PS00135">
    <property type="entry name" value="TRYPSIN_SER"/>
    <property type="match status" value="1"/>
</dbReference>
<feature type="compositionally biased region" description="Low complexity" evidence="6">
    <location>
        <begin position="190"/>
        <end position="214"/>
    </location>
</feature>
<sequence length="1175" mass="127337">MHDWVVALQLLSLYWLAVILPPLPGVFSFSAIYNERFSTLSGLSSHLHQGRKFGGYKILPKPCKDTSSPQKEAGICMFNYECTQRAGTVVGSCMDGFLYGTCCKLPSGVSFPTVSVPETTSAKPFSTSASDRSTTLLRPHIEHSPEETFLLYKNGTIVQNVNSPDDFLLFSKQQPPLVPQTSPLPETHASRLPSSFPQTSSSFSSSSISSSNNSGNELHISPSQIYDSAGSSSTFSTKSTSNGSNEYDRSSPKPYTSTTSSREPFSPNFSSSKYSVHTTKISPFTTSPSPTDYFNQHQSSKITFGSSSYLPTMVPAAIITNKNDVYDIEENLIRVPTLTADNVHNKYVPNTSVNHVLWLLNDTTKTDLEEESSTQPTQSFYTWLSVQNNPDKGSSPFYSTKPIHNVYSSEAKPSTPLPSTTVHHIPGPSFHVTPEVKITPKPQSSISESAAPTVIVLTSASHDSTPTPSPPATKKPVHSYTTTASYNVSYHFAPTGSVSTSSKPAHIKPAYSSSQDVPNYNSILITAKPSQASFSGSLRPQTSGFVTKPAFSEYPTKLSTSHLHTSFPVTSSPLPVKPLKTTVTSTVQSSFTKIKSPETTTSVPSKLTSTPSSIPSSFVQTTLVTTAKPVWAGNLNSDTIVKPSYAQSPIPTYSNVYPAMSTSSYVTVRPPTTSTSAPAVSFVENPNLPVYPGTHILLNTTENIFDFPPVRDPNVNLTATQQEKPLITSTTFGDGEADSEVTPQFVVDKTLEDKIHVFVEKIVQSLQGNFEDLEKVLINGESTNNVTVSNSPTKKPTTSKKPTKKPTGAAPPPNTRPQRPVTSASTVSSSVVITKRPTKRPTLATPVLLFQPSTSTSQATITLPNKKPIKVIASTTISITTSSSSTTTEAVRPVDEDEEASITTTNIGLDDNIDNRRECGIRPLARKNGRIVGGKGSTFGEWPWQVLVREATWLGLFTKNKCGGVLITSRYVITAAHCQPGFLANLVAVFGEFDITGEVESKRSVSKNVRRVIVHRQYDAATFENDIALLELESPIQFDSHIVPICMPEDDEDFTGRMATVTGWGRLKYGGGVPNILQEVQVPVIENRVCQEMFQTAGHSKVILSSFLCAGYANGQRDSCEGDSGGPLMVERPDGHWTLVATVSHGIKCAAPYLPGVYMRTTYYKPWLQKITGVP</sequence>
<comment type="caution">
    <text evidence="8">The sequence shown here is derived from an EMBL/GenBank/DDBJ whole genome shotgun (WGS) entry which is preliminary data.</text>
</comment>
<feature type="domain" description="Peptidase S1" evidence="7">
    <location>
        <begin position="931"/>
        <end position="1173"/>
    </location>
</feature>
<evidence type="ECO:0000256" key="5">
    <source>
        <dbReference type="RuleBase" id="RU363034"/>
    </source>
</evidence>
<dbReference type="Gene3D" id="2.40.10.10">
    <property type="entry name" value="Trypsin-like serine proteases"/>
    <property type="match status" value="1"/>
</dbReference>
<feature type="compositionally biased region" description="Low complexity" evidence="6">
    <location>
        <begin position="228"/>
        <end position="245"/>
    </location>
</feature>
<evidence type="ECO:0000313" key="9">
    <source>
        <dbReference type="Proteomes" id="UP001367676"/>
    </source>
</evidence>
<dbReference type="GO" id="GO:0006508">
    <property type="term" value="P:proteolysis"/>
    <property type="evidence" value="ECO:0007669"/>
    <property type="project" value="UniProtKB-KW"/>
</dbReference>
<dbReference type="Pfam" id="PF00089">
    <property type="entry name" value="Trypsin"/>
    <property type="match status" value="1"/>
</dbReference>
<name>A0AAN9TDQ6_9HEMI</name>
<keyword evidence="4" id="KW-1015">Disulfide bond</keyword>
<dbReference type="InterPro" id="IPR009003">
    <property type="entry name" value="Peptidase_S1_PA"/>
</dbReference>
<keyword evidence="2 5" id="KW-0378">Hydrolase</keyword>
<evidence type="ECO:0000256" key="6">
    <source>
        <dbReference type="SAM" id="MobiDB-lite"/>
    </source>
</evidence>
<keyword evidence="1 5" id="KW-0645">Protease</keyword>